<sequence length="192" mass="21400">MITHIIWDLGDTINTPPPGGQDLKPIDLYDEIQLRPDVVLTLQALTDLSYKHAVLSNTATSDSDAARRMLERFGIAHYFEFVYATQSELTEDKPEKPNPVVFNLVIDALGIRPEQAVVVGNSWDNDILGANRSHIHAIWLNNNSVSVRRDVSSSVQSPPWIIPVWDVAAVPRALELLQSVLHGEAHHKDVET</sequence>
<name>A0A0N8PP46_9BACL</name>
<dbReference type="SUPFAM" id="SSF56784">
    <property type="entry name" value="HAD-like"/>
    <property type="match status" value="1"/>
</dbReference>
<gene>
    <name evidence="4" type="ORF">AN477_13130</name>
</gene>
<dbReference type="Pfam" id="PF00702">
    <property type="entry name" value="Hydrolase"/>
    <property type="match status" value="1"/>
</dbReference>
<organism evidence="4 5">
    <name type="scientific">Alicyclobacillus ferrooxydans</name>
    <dbReference type="NCBI Taxonomy" id="471514"/>
    <lineage>
        <taxon>Bacteria</taxon>
        <taxon>Bacillati</taxon>
        <taxon>Bacillota</taxon>
        <taxon>Bacilli</taxon>
        <taxon>Bacillales</taxon>
        <taxon>Alicyclobacillaceae</taxon>
        <taxon>Alicyclobacillus</taxon>
    </lineage>
</organism>
<dbReference type="PANTHER" id="PTHR46470:SF2">
    <property type="entry name" value="GLYCERALDEHYDE 3-PHOSPHATE PHOSPHATASE"/>
    <property type="match status" value="1"/>
</dbReference>
<dbReference type="Gene3D" id="3.40.50.1000">
    <property type="entry name" value="HAD superfamily/HAD-like"/>
    <property type="match status" value="1"/>
</dbReference>
<keyword evidence="3" id="KW-0460">Magnesium</keyword>
<keyword evidence="5" id="KW-1185">Reference proteome</keyword>
<evidence type="ECO:0000313" key="4">
    <source>
        <dbReference type="EMBL" id="KPV43309.1"/>
    </source>
</evidence>
<evidence type="ECO:0000256" key="2">
    <source>
        <dbReference type="ARBA" id="ARBA00022801"/>
    </source>
</evidence>
<dbReference type="PANTHER" id="PTHR46470">
    <property type="entry name" value="N-ACYLNEURAMINATE-9-PHOSPHATASE"/>
    <property type="match status" value="1"/>
</dbReference>
<protein>
    <recommendedName>
        <fullName evidence="6">HAD family hydrolase</fullName>
    </recommendedName>
</protein>
<dbReference type="InterPro" id="IPR023214">
    <property type="entry name" value="HAD_sf"/>
</dbReference>
<dbReference type="GO" id="GO:0016791">
    <property type="term" value="F:phosphatase activity"/>
    <property type="evidence" value="ECO:0007669"/>
    <property type="project" value="TreeGrafter"/>
</dbReference>
<dbReference type="OrthoDB" id="192739at2"/>
<dbReference type="AlphaFoldDB" id="A0A0N8PP46"/>
<dbReference type="InterPro" id="IPR036412">
    <property type="entry name" value="HAD-like_sf"/>
</dbReference>
<dbReference type="Proteomes" id="UP000050482">
    <property type="component" value="Unassembled WGS sequence"/>
</dbReference>
<evidence type="ECO:0000256" key="1">
    <source>
        <dbReference type="ARBA" id="ARBA00022723"/>
    </source>
</evidence>
<dbReference type="RefSeq" id="WP_083486267.1">
    <property type="nucleotide sequence ID" value="NZ_LJCO01000053.1"/>
</dbReference>
<accession>A0A0N8PP46</accession>
<evidence type="ECO:0000313" key="5">
    <source>
        <dbReference type="Proteomes" id="UP000050482"/>
    </source>
</evidence>
<comment type="caution">
    <text evidence="4">The sequence shown here is derived from an EMBL/GenBank/DDBJ whole genome shotgun (WGS) entry which is preliminary data.</text>
</comment>
<proteinExistence type="predicted"/>
<keyword evidence="1" id="KW-0479">Metal-binding</keyword>
<dbReference type="GO" id="GO:0046872">
    <property type="term" value="F:metal ion binding"/>
    <property type="evidence" value="ECO:0007669"/>
    <property type="project" value="UniProtKB-KW"/>
</dbReference>
<dbReference type="InterPro" id="IPR051400">
    <property type="entry name" value="HAD-like_hydrolase"/>
</dbReference>
<evidence type="ECO:0008006" key="6">
    <source>
        <dbReference type="Google" id="ProtNLM"/>
    </source>
</evidence>
<reference evidence="4 5" key="1">
    <citation type="submission" date="2015-09" db="EMBL/GenBank/DDBJ databases">
        <title>Draft genome sequence of Alicyclobacillus ferrooxydans DSM 22381.</title>
        <authorList>
            <person name="Hemp J."/>
        </authorList>
    </citation>
    <scope>NUCLEOTIDE SEQUENCE [LARGE SCALE GENOMIC DNA]</scope>
    <source>
        <strain evidence="4 5">TC-34</strain>
    </source>
</reference>
<dbReference type="EMBL" id="LJCO01000053">
    <property type="protein sequence ID" value="KPV43309.1"/>
    <property type="molecule type" value="Genomic_DNA"/>
</dbReference>
<dbReference type="PATRIC" id="fig|471514.4.peg.4463"/>
<dbReference type="STRING" id="471514.AN477_13130"/>
<keyword evidence="2" id="KW-0378">Hydrolase</keyword>
<evidence type="ECO:0000256" key="3">
    <source>
        <dbReference type="ARBA" id="ARBA00022842"/>
    </source>
</evidence>